<dbReference type="Gene3D" id="3.30.1340.10">
    <property type="entry name" value="HPr-like"/>
    <property type="match status" value="1"/>
</dbReference>
<feature type="domain" description="HPr" evidence="5">
    <location>
        <begin position="1"/>
        <end position="86"/>
    </location>
</feature>
<organism evidence="6 7">
    <name type="scientific">Spirochaeta lutea</name>
    <dbReference type="NCBI Taxonomy" id="1480694"/>
    <lineage>
        <taxon>Bacteria</taxon>
        <taxon>Pseudomonadati</taxon>
        <taxon>Spirochaetota</taxon>
        <taxon>Spirochaetia</taxon>
        <taxon>Spirochaetales</taxon>
        <taxon>Spirochaetaceae</taxon>
        <taxon>Spirochaeta</taxon>
    </lineage>
</organism>
<dbReference type="InterPro" id="IPR050399">
    <property type="entry name" value="HPr"/>
</dbReference>
<accession>A0A098QTT2</accession>
<evidence type="ECO:0000313" key="6">
    <source>
        <dbReference type="EMBL" id="KGE70981.1"/>
    </source>
</evidence>
<gene>
    <name evidence="6" type="ORF">DC28_13685</name>
</gene>
<comment type="similarity">
    <text evidence="2">Belongs to the HPr family.</text>
</comment>
<evidence type="ECO:0000313" key="7">
    <source>
        <dbReference type="Proteomes" id="UP000029692"/>
    </source>
</evidence>
<dbReference type="GO" id="GO:0009401">
    <property type="term" value="P:phosphoenolpyruvate-dependent sugar phosphotransferase system"/>
    <property type="evidence" value="ECO:0007669"/>
    <property type="project" value="UniProtKB-KW"/>
</dbReference>
<dbReference type="SUPFAM" id="SSF55594">
    <property type="entry name" value="HPr-like"/>
    <property type="match status" value="1"/>
</dbReference>
<dbReference type="PROSITE" id="PS51350">
    <property type="entry name" value="PTS_HPR_DOM"/>
    <property type="match status" value="1"/>
</dbReference>
<reference evidence="6 7" key="1">
    <citation type="submission" date="2014-05" db="EMBL/GenBank/DDBJ databases">
        <title>De novo Genome Sequence of Spirocheata sp.</title>
        <authorList>
            <person name="Shivani Y."/>
            <person name="Subhash Y."/>
            <person name="Tushar L."/>
            <person name="Sasikala C."/>
            <person name="Ramana C.V."/>
        </authorList>
    </citation>
    <scope>NUCLEOTIDE SEQUENCE [LARGE SCALE GENOMIC DNA]</scope>
    <source>
        <strain evidence="6 7">JC230</strain>
    </source>
</reference>
<dbReference type="CDD" id="cd00367">
    <property type="entry name" value="PTS-HPr_like"/>
    <property type="match status" value="1"/>
</dbReference>
<evidence type="ECO:0000256" key="2">
    <source>
        <dbReference type="ARBA" id="ARBA00010736"/>
    </source>
</evidence>
<proteinExistence type="inferred from homology"/>
<evidence type="ECO:0000259" key="5">
    <source>
        <dbReference type="PROSITE" id="PS51350"/>
    </source>
</evidence>
<keyword evidence="3" id="KW-0963">Cytoplasm</keyword>
<dbReference type="NCBIfam" id="TIGR01003">
    <property type="entry name" value="PTS_HPr_family"/>
    <property type="match status" value="1"/>
</dbReference>
<dbReference type="PANTHER" id="PTHR33705">
    <property type="entry name" value="PHOSPHOCARRIER PROTEIN HPR"/>
    <property type="match status" value="1"/>
</dbReference>
<dbReference type="PANTHER" id="PTHR33705:SF2">
    <property type="entry name" value="PHOSPHOCARRIER PROTEIN NPR"/>
    <property type="match status" value="1"/>
</dbReference>
<keyword evidence="4" id="KW-0598">Phosphotransferase system</keyword>
<evidence type="ECO:0000256" key="4">
    <source>
        <dbReference type="ARBA" id="ARBA00022683"/>
    </source>
</evidence>
<dbReference type="GO" id="GO:0005737">
    <property type="term" value="C:cytoplasm"/>
    <property type="evidence" value="ECO:0007669"/>
    <property type="project" value="UniProtKB-SubCell"/>
</dbReference>
<dbReference type="STRING" id="1480694.DC28_13685"/>
<dbReference type="OrthoDB" id="350754at2"/>
<dbReference type="InterPro" id="IPR002114">
    <property type="entry name" value="PTS_HPr_Ser_P_site"/>
</dbReference>
<evidence type="ECO:0000256" key="1">
    <source>
        <dbReference type="ARBA" id="ARBA00004496"/>
    </source>
</evidence>
<evidence type="ECO:0000256" key="3">
    <source>
        <dbReference type="ARBA" id="ARBA00022490"/>
    </source>
</evidence>
<dbReference type="eggNOG" id="COG1925">
    <property type="taxonomic scope" value="Bacteria"/>
</dbReference>
<protein>
    <recommendedName>
        <fullName evidence="5">HPr domain-containing protein</fullName>
    </recommendedName>
</protein>
<comment type="caution">
    <text evidence="6">The sequence shown here is derived from an EMBL/GenBank/DDBJ whole genome shotgun (WGS) entry which is preliminary data.</text>
</comment>
<dbReference type="InterPro" id="IPR000032">
    <property type="entry name" value="HPr-like"/>
</dbReference>
<dbReference type="AlphaFoldDB" id="A0A098QTT2"/>
<dbReference type="Proteomes" id="UP000029692">
    <property type="component" value="Unassembled WGS sequence"/>
</dbReference>
<keyword evidence="7" id="KW-1185">Reference proteome</keyword>
<dbReference type="EMBL" id="JNUP01000071">
    <property type="protein sequence ID" value="KGE70981.1"/>
    <property type="molecule type" value="Genomic_DNA"/>
</dbReference>
<dbReference type="Pfam" id="PF00381">
    <property type="entry name" value="PTS-HPr"/>
    <property type="match status" value="1"/>
</dbReference>
<comment type="subcellular location">
    <subcellularLocation>
        <location evidence="1">Cytoplasm</location>
    </subcellularLocation>
</comment>
<dbReference type="PROSITE" id="PS00589">
    <property type="entry name" value="PTS_HPR_SER"/>
    <property type="match status" value="1"/>
</dbReference>
<dbReference type="PRINTS" id="PR00107">
    <property type="entry name" value="PHOSPHOCPHPR"/>
</dbReference>
<name>A0A098QTT2_9SPIO</name>
<dbReference type="InterPro" id="IPR035895">
    <property type="entry name" value="HPr-like_sf"/>
</dbReference>
<dbReference type="RefSeq" id="WP_037549837.1">
    <property type="nucleotide sequence ID" value="NZ_JNUP01000071.1"/>
</dbReference>
<sequence>MICQEITITNPTGLHTRPAKLVVAQAKQFECSVTVSRDGKDADLKSLIKLMKLGISQNHRITLCCDGPDESQAMAALTAFIEGLED</sequence>